<evidence type="ECO:0000313" key="4">
    <source>
        <dbReference type="Proteomes" id="UP000825679"/>
    </source>
</evidence>
<dbReference type="Pfam" id="PF09865">
    <property type="entry name" value="DUF2092"/>
    <property type="match status" value="1"/>
</dbReference>
<dbReference type="SUPFAM" id="SSF89392">
    <property type="entry name" value="Prokaryotic lipoproteins and lipoprotein localization factors"/>
    <property type="match status" value="1"/>
</dbReference>
<dbReference type="EMBL" id="CP081150">
    <property type="protein sequence ID" value="QZA76758.1"/>
    <property type="molecule type" value="Genomic_DNA"/>
</dbReference>
<gene>
    <name evidence="3" type="ORF">K4H28_10525</name>
</gene>
<evidence type="ECO:0000313" key="3">
    <source>
        <dbReference type="EMBL" id="QZA76758.1"/>
    </source>
</evidence>
<reference evidence="3 4" key="1">
    <citation type="submission" date="2021-08" db="EMBL/GenBank/DDBJ databases">
        <title>complete genome sequencing of Deefgea sp. D25.</title>
        <authorList>
            <person name="Bae J.-W."/>
            <person name="Gim D.-H."/>
        </authorList>
    </citation>
    <scope>NUCLEOTIDE SEQUENCE [LARGE SCALE GENOMIC DNA]</scope>
    <source>
        <strain evidence="3 4">D25</strain>
    </source>
</reference>
<feature type="chain" id="PRO_5046287332" evidence="2">
    <location>
        <begin position="22"/>
        <end position="247"/>
    </location>
</feature>
<evidence type="ECO:0000256" key="1">
    <source>
        <dbReference type="ARBA" id="ARBA00022729"/>
    </source>
</evidence>
<evidence type="ECO:0000256" key="2">
    <source>
        <dbReference type="SAM" id="SignalP"/>
    </source>
</evidence>
<dbReference type="InterPro" id="IPR029046">
    <property type="entry name" value="LolA/LolB/LppX"/>
</dbReference>
<dbReference type="Proteomes" id="UP000825679">
    <property type="component" value="Chromosome"/>
</dbReference>
<sequence length="247" mass="27226">MKQKLPLCYIAFIPFSLSVFAAESNESQVNPLVVAKAVEVGQHLRSLPKVEVTAQTTLDVTLKSGQKIQSHGTSQMVADGKNRLYMNIDSDSITREYFFDGKNLTQYSPPLQYYTTIDMPGTAAGMLNKVEAHYGIHLPLKALFTLGSDQEALSKLTSAVYIGPSKINGKVCDHLAFSQPGADWQLWVSRDKNPLPCKLVVTKTDETSQPQTSQTFAWNLKPFVSPSEFTFKPAKGDVAIPLKKLAE</sequence>
<protein>
    <submittedName>
        <fullName evidence="3">DUF2092 domain-containing protein</fullName>
    </submittedName>
</protein>
<proteinExistence type="predicted"/>
<dbReference type="RefSeq" id="WP_221005160.1">
    <property type="nucleotide sequence ID" value="NZ_CP081150.1"/>
</dbReference>
<organism evidence="3 4">
    <name type="scientific">Deefgea tanakiae</name>
    <dbReference type="NCBI Taxonomy" id="2865840"/>
    <lineage>
        <taxon>Bacteria</taxon>
        <taxon>Pseudomonadati</taxon>
        <taxon>Pseudomonadota</taxon>
        <taxon>Betaproteobacteria</taxon>
        <taxon>Neisseriales</taxon>
        <taxon>Chitinibacteraceae</taxon>
        <taxon>Deefgea</taxon>
    </lineage>
</organism>
<feature type="signal peptide" evidence="2">
    <location>
        <begin position="1"/>
        <end position="21"/>
    </location>
</feature>
<keyword evidence="1 2" id="KW-0732">Signal</keyword>
<dbReference type="InterPro" id="IPR019207">
    <property type="entry name" value="DUF2092"/>
</dbReference>
<name>A0ABX8Z2F3_9NEIS</name>
<keyword evidence="4" id="KW-1185">Reference proteome</keyword>
<accession>A0ABX8Z2F3</accession>
<dbReference type="Gene3D" id="2.50.20.10">
    <property type="entry name" value="Lipoprotein localisation LolA/LolB/LppX"/>
    <property type="match status" value="1"/>
</dbReference>